<dbReference type="SMART" id="SM00028">
    <property type="entry name" value="TPR"/>
    <property type="match status" value="6"/>
</dbReference>
<dbReference type="EMBL" id="BAAAUT010000019">
    <property type="protein sequence ID" value="GAA3135345.1"/>
    <property type="molecule type" value="Genomic_DNA"/>
</dbReference>
<dbReference type="Gene3D" id="1.25.40.10">
    <property type="entry name" value="Tetratricopeptide repeat domain"/>
    <property type="match status" value="1"/>
</dbReference>
<dbReference type="InterPro" id="IPR019734">
    <property type="entry name" value="TPR_rpt"/>
</dbReference>
<dbReference type="InterPro" id="IPR049052">
    <property type="entry name" value="nSTAND1"/>
</dbReference>
<dbReference type="RefSeq" id="WP_344859446.1">
    <property type="nucleotide sequence ID" value="NZ_BAAAUT010000019.1"/>
</dbReference>
<keyword evidence="4" id="KW-1185">Reference proteome</keyword>
<name>A0ABP6N3K1_9ACTN</name>
<dbReference type="SUPFAM" id="SSF48452">
    <property type="entry name" value="TPR-like"/>
    <property type="match status" value="2"/>
</dbReference>
<feature type="domain" description="Novel STAND NTPase 1" evidence="2">
    <location>
        <begin position="22"/>
        <end position="398"/>
    </location>
</feature>
<evidence type="ECO:0000256" key="1">
    <source>
        <dbReference type="SAM" id="MobiDB-lite"/>
    </source>
</evidence>
<dbReference type="Proteomes" id="UP001500320">
    <property type="component" value="Unassembled WGS sequence"/>
</dbReference>
<feature type="compositionally biased region" description="Low complexity" evidence="1">
    <location>
        <begin position="1"/>
        <end position="21"/>
    </location>
</feature>
<evidence type="ECO:0000313" key="3">
    <source>
        <dbReference type="EMBL" id="GAA3135345.1"/>
    </source>
</evidence>
<accession>A0ABP6N3K1</accession>
<feature type="region of interest" description="Disordered" evidence="1">
    <location>
        <begin position="1"/>
        <end position="22"/>
    </location>
</feature>
<dbReference type="SUPFAM" id="SSF52540">
    <property type="entry name" value="P-loop containing nucleoside triphosphate hydrolases"/>
    <property type="match status" value="1"/>
</dbReference>
<comment type="caution">
    <text evidence="3">The sequence shown here is derived from an EMBL/GenBank/DDBJ whole genome shotgun (WGS) entry which is preliminary data.</text>
</comment>
<dbReference type="InterPro" id="IPR011990">
    <property type="entry name" value="TPR-like_helical_dom_sf"/>
</dbReference>
<dbReference type="Pfam" id="PF14559">
    <property type="entry name" value="TPR_19"/>
    <property type="match status" value="1"/>
</dbReference>
<organism evidence="3 4">
    <name type="scientific">Planomonospora alba</name>
    <dbReference type="NCBI Taxonomy" id="161354"/>
    <lineage>
        <taxon>Bacteria</taxon>
        <taxon>Bacillati</taxon>
        <taxon>Actinomycetota</taxon>
        <taxon>Actinomycetes</taxon>
        <taxon>Streptosporangiales</taxon>
        <taxon>Streptosporangiaceae</taxon>
        <taxon>Planomonospora</taxon>
    </lineage>
</organism>
<proteinExistence type="predicted"/>
<evidence type="ECO:0000259" key="2">
    <source>
        <dbReference type="Pfam" id="PF20703"/>
    </source>
</evidence>
<gene>
    <name evidence="3" type="ORF">GCM10010466_27720</name>
</gene>
<dbReference type="Pfam" id="PF20703">
    <property type="entry name" value="nSTAND1"/>
    <property type="match status" value="1"/>
</dbReference>
<dbReference type="InterPro" id="IPR027417">
    <property type="entry name" value="P-loop_NTPase"/>
</dbReference>
<evidence type="ECO:0000313" key="4">
    <source>
        <dbReference type="Proteomes" id="UP001500320"/>
    </source>
</evidence>
<reference evidence="4" key="1">
    <citation type="journal article" date="2019" name="Int. J. Syst. Evol. Microbiol.">
        <title>The Global Catalogue of Microorganisms (GCM) 10K type strain sequencing project: providing services to taxonomists for standard genome sequencing and annotation.</title>
        <authorList>
            <consortium name="The Broad Institute Genomics Platform"/>
            <consortium name="The Broad Institute Genome Sequencing Center for Infectious Disease"/>
            <person name="Wu L."/>
            <person name="Ma J."/>
        </authorList>
    </citation>
    <scope>NUCLEOTIDE SEQUENCE [LARGE SCALE GENOMIC DNA]</scope>
    <source>
        <strain evidence="4">JCM 9373</strain>
    </source>
</reference>
<protein>
    <recommendedName>
        <fullName evidence="2">Novel STAND NTPase 1 domain-containing protein</fullName>
    </recommendedName>
</protein>
<sequence>MTTTGTGTGAAAEHGTGRAAGPYVGLRPYGEAEHALFFGREREAREVATIWQATGLTVLYGASGAGKTSLLHAGVLPRLDPGRADVLPVARVSPRGAASPGPRVPGNPYVLALLSAWSPQEPPAALAGLTVSEFLARRPERLDRYGDPVPVLVAVDQAEELFGGPAHRHEEQAELLEQLARASAEHGGLHLLLALREEYVAAVLPYERSLGQGSRARFHLRPLGRAAALDAATGPLRHTGRSFAPGAAELLVDDLRTVTYADDEGRTTTMALDEVEPVQLQVVCSALWESLPPDVTGITAEHVNLHADVDRFLTGFCRRALAEVAAGHGVPATEIQFWLRSVFVTEHGTRNTVYEGLHETAGMPNAVARALEDRHLLKAEHRLGIRWYELAHDRLIASVRRSESPSAYLTDARAALSRQDWEAARRLADEAMRVAEFGETWVRAEAQEILGTVEAARGEADGARRRFEEAAEIFAGLQRFDGVARALTAEGRLRLAQGDHLAAVELLKGALTWAPNDLPARLALGQALWHAGQPRAALACLNGAVALAARPPAEALALRGAIHADLDRPAEALRDLDRVRQNQQPDTVAARALALALAGRFDAAEQEMLDAIATESGSGPALLRAARVHALLGRVPNAAELARRALAADGPGLPAHLRRQAEELLRRPA</sequence>